<evidence type="ECO:0000313" key="6">
    <source>
        <dbReference type="EMBL" id="GMT26292.1"/>
    </source>
</evidence>
<keyword evidence="13" id="KW-1185">Reference proteome</keyword>
<evidence type="ECO:0000313" key="7">
    <source>
        <dbReference type="EMBL" id="GMT26294.1"/>
    </source>
</evidence>
<feature type="region of interest" description="Disordered" evidence="1">
    <location>
        <begin position="66"/>
        <end position="129"/>
    </location>
</feature>
<dbReference type="EMBL" id="BTSY01000005">
    <property type="protein sequence ID" value="GMT26288.1"/>
    <property type="molecule type" value="Genomic_DNA"/>
</dbReference>
<feature type="non-terminal residue" evidence="6">
    <location>
        <position position="1"/>
    </location>
</feature>
<dbReference type="EMBL" id="BTSY01000005">
    <property type="protein sequence ID" value="GMT26284.1"/>
    <property type="molecule type" value="Genomic_DNA"/>
</dbReference>
<evidence type="ECO:0000313" key="4">
    <source>
        <dbReference type="EMBL" id="GMT26288.1"/>
    </source>
</evidence>
<evidence type="ECO:0000313" key="2">
    <source>
        <dbReference type="EMBL" id="GMT26284.1"/>
    </source>
</evidence>
<evidence type="ECO:0000313" key="13">
    <source>
        <dbReference type="Proteomes" id="UP001432322"/>
    </source>
</evidence>
<organism evidence="6 13">
    <name type="scientific">Pristionchus fissidentatus</name>
    <dbReference type="NCBI Taxonomy" id="1538716"/>
    <lineage>
        <taxon>Eukaryota</taxon>
        <taxon>Metazoa</taxon>
        <taxon>Ecdysozoa</taxon>
        <taxon>Nematoda</taxon>
        <taxon>Chromadorea</taxon>
        <taxon>Rhabditida</taxon>
        <taxon>Rhabditina</taxon>
        <taxon>Diplogasteromorpha</taxon>
        <taxon>Diplogasteroidea</taxon>
        <taxon>Neodiplogasteridae</taxon>
        <taxon>Pristionchus</taxon>
    </lineage>
</organism>
<protein>
    <submittedName>
        <fullName evidence="6">Uncharacterized protein</fullName>
    </submittedName>
</protein>
<dbReference type="EMBL" id="BTSY01000005">
    <property type="protein sequence ID" value="GMT26286.1"/>
    <property type="molecule type" value="Genomic_DNA"/>
</dbReference>
<evidence type="ECO:0000313" key="11">
    <source>
        <dbReference type="EMBL" id="GMT26302.1"/>
    </source>
</evidence>
<dbReference type="EMBL" id="BTSY01000005">
    <property type="protein sequence ID" value="GMT26304.1"/>
    <property type="molecule type" value="Genomic_DNA"/>
</dbReference>
<dbReference type="AlphaFoldDB" id="A0AAV5W886"/>
<comment type="caution">
    <text evidence="6">The sequence shown here is derived from an EMBL/GenBank/DDBJ whole genome shotgun (WGS) entry which is preliminary data.</text>
</comment>
<sequence>NSNAAEKRDRMLRPKHEIEAEVKRGINAAAYKENVADTYYPGRSADLEDFSLLNIVTRFTVKVIKRDGARVGGEQGDDEENEDDEDNFARTANSRNTDPFEPHFSIHCSRPPWSSARTPLLLANTRGKQ</sequence>
<accession>A0AAV5W886</accession>
<evidence type="ECO:0000313" key="8">
    <source>
        <dbReference type="EMBL" id="GMT26296.1"/>
    </source>
</evidence>
<proteinExistence type="predicted"/>
<dbReference type="EMBL" id="BTSY01000005">
    <property type="protein sequence ID" value="GMT26292.1"/>
    <property type="molecule type" value="Genomic_DNA"/>
</dbReference>
<evidence type="ECO:0000313" key="12">
    <source>
        <dbReference type="EMBL" id="GMT26304.1"/>
    </source>
</evidence>
<evidence type="ECO:0000256" key="1">
    <source>
        <dbReference type="SAM" id="MobiDB-lite"/>
    </source>
</evidence>
<gene>
    <name evidence="2" type="ORF">PFISCL1PPCAC_17581</name>
    <name evidence="3" type="ORF">PFISCL1PPCAC_17583</name>
    <name evidence="4" type="ORF">PFISCL1PPCAC_17585</name>
    <name evidence="5" type="ORF">PFISCL1PPCAC_17587</name>
    <name evidence="6" type="ORF">PFISCL1PPCAC_17589</name>
    <name evidence="7" type="ORF">PFISCL1PPCAC_17591</name>
    <name evidence="8" type="ORF">PFISCL1PPCAC_17593</name>
    <name evidence="9" type="ORF">PFISCL1PPCAC_17595</name>
    <name evidence="10" type="ORF">PFISCL1PPCAC_17597</name>
    <name evidence="11" type="ORF">PFISCL1PPCAC_17599</name>
    <name evidence="12" type="ORF">PFISCL1PPCAC_17601</name>
</gene>
<dbReference type="EMBL" id="BTSY01000005">
    <property type="protein sequence ID" value="GMT26302.1"/>
    <property type="molecule type" value="Genomic_DNA"/>
</dbReference>
<name>A0AAV5W886_9BILA</name>
<evidence type="ECO:0000313" key="3">
    <source>
        <dbReference type="EMBL" id="GMT26286.1"/>
    </source>
</evidence>
<dbReference type="EMBL" id="BTSY01000005">
    <property type="protein sequence ID" value="GMT26298.1"/>
    <property type="molecule type" value="Genomic_DNA"/>
</dbReference>
<feature type="compositionally biased region" description="Acidic residues" evidence="1">
    <location>
        <begin position="75"/>
        <end position="86"/>
    </location>
</feature>
<evidence type="ECO:0000313" key="10">
    <source>
        <dbReference type="EMBL" id="GMT26300.1"/>
    </source>
</evidence>
<dbReference type="EMBL" id="BTSY01000005">
    <property type="protein sequence ID" value="GMT26290.1"/>
    <property type="molecule type" value="Genomic_DNA"/>
</dbReference>
<evidence type="ECO:0000313" key="5">
    <source>
        <dbReference type="EMBL" id="GMT26290.1"/>
    </source>
</evidence>
<dbReference type="Proteomes" id="UP001432322">
    <property type="component" value="Unassembled WGS sequence"/>
</dbReference>
<evidence type="ECO:0000313" key="9">
    <source>
        <dbReference type="EMBL" id="GMT26298.1"/>
    </source>
</evidence>
<dbReference type="EMBL" id="BTSY01000005">
    <property type="protein sequence ID" value="GMT26300.1"/>
    <property type="molecule type" value="Genomic_DNA"/>
</dbReference>
<dbReference type="EMBL" id="BTSY01000005">
    <property type="protein sequence ID" value="GMT26296.1"/>
    <property type="molecule type" value="Genomic_DNA"/>
</dbReference>
<dbReference type="EMBL" id="BTSY01000005">
    <property type="protein sequence ID" value="GMT26294.1"/>
    <property type="molecule type" value="Genomic_DNA"/>
</dbReference>
<reference evidence="6" key="1">
    <citation type="submission" date="2023-10" db="EMBL/GenBank/DDBJ databases">
        <title>Genome assembly of Pristionchus species.</title>
        <authorList>
            <person name="Yoshida K."/>
            <person name="Sommer R.J."/>
        </authorList>
    </citation>
    <scope>NUCLEOTIDE SEQUENCE</scope>
    <source>
        <strain evidence="6">RS5133</strain>
    </source>
</reference>